<evidence type="ECO:0000256" key="5">
    <source>
        <dbReference type="ARBA" id="ARBA00022679"/>
    </source>
</evidence>
<evidence type="ECO:0000256" key="8">
    <source>
        <dbReference type="ARBA" id="ARBA00022932"/>
    </source>
</evidence>
<keyword evidence="15" id="KW-1185">Reference proteome</keyword>
<dbReference type="GO" id="GO:0006271">
    <property type="term" value="P:DNA strand elongation involved in DNA replication"/>
    <property type="evidence" value="ECO:0007669"/>
    <property type="project" value="TreeGrafter"/>
</dbReference>
<comment type="similarity">
    <text evidence="2 10">Belongs to the beta sliding clamp family.</text>
</comment>
<evidence type="ECO:0000256" key="7">
    <source>
        <dbReference type="ARBA" id="ARBA00022705"/>
    </source>
</evidence>
<dbReference type="Proteomes" id="UP000028302">
    <property type="component" value="Unassembled WGS sequence"/>
</dbReference>
<dbReference type="SUPFAM" id="SSF55979">
    <property type="entry name" value="DNA clamp"/>
    <property type="match status" value="3"/>
</dbReference>
<dbReference type="GO" id="GO:0003677">
    <property type="term" value="F:DNA binding"/>
    <property type="evidence" value="ECO:0007669"/>
    <property type="project" value="UniProtKB-UniRule"/>
</dbReference>
<evidence type="ECO:0000313" key="14">
    <source>
        <dbReference type="EMBL" id="KEZ77268.1"/>
    </source>
</evidence>
<evidence type="ECO:0000313" key="15">
    <source>
        <dbReference type="Proteomes" id="UP000028302"/>
    </source>
</evidence>
<feature type="domain" description="DNA polymerase III beta sliding clamp central" evidence="12">
    <location>
        <begin position="129"/>
        <end position="243"/>
    </location>
</feature>
<comment type="subcellular location">
    <subcellularLocation>
        <location evidence="1 10">Cytoplasm</location>
    </subcellularLocation>
</comment>
<dbReference type="GO" id="GO:0003887">
    <property type="term" value="F:DNA-directed DNA polymerase activity"/>
    <property type="evidence" value="ECO:0007669"/>
    <property type="project" value="UniProtKB-UniRule"/>
</dbReference>
<dbReference type="InterPro" id="IPR046938">
    <property type="entry name" value="DNA_clamp_sf"/>
</dbReference>
<keyword evidence="6 10" id="KW-0548">Nucleotidyltransferase</keyword>
<dbReference type="InterPro" id="IPR022637">
    <property type="entry name" value="DNA_polIII_beta_cen"/>
</dbReference>
<dbReference type="OrthoDB" id="8421503at2"/>
<dbReference type="PATRIC" id="fig|1304275.5.peg.2123"/>
<keyword evidence="5 10" id="KW-0808">Transferase</keyword>
<dbReference type="Pfam" id="PF00712">
    <property type="entry name" value="DNA_pol3_beta"/>
    <property type="match status" value="1"/>
</dbReference>
<evidence type="ECO:0000256" key="3">
    <source>
        <dbReference type="ARBA" id="ARBA00021035"/>
    </source>
</evidence>
<protein>
    <recommendedName>
        <fullName evidence="3 10">Beta sliding clamp</fullName>
    </recommendedName>
</protein>
<evidence type="ECO:0000259" key="12">
    <source>
        <dbReference type="Pfam" id="PF02767"/>
    </source>
</evidence>
<comment type="function">
    <text evidence="10">Confers DNA tethering and processivity to DNA polymerases and other proteins. Acts as a clamp, forming a ring around DNA (a reaction catalyzed by the clamp-loading complex) which diffuses in an ATP-independent manner freely and bidirectionally along dsDNA. Initially characterized for its ability to contact the catalytic subunit of DNA polymerase III (Pol III), a complex, multichain enzyme responsible for most of the replicative synthesis in bacteria; Pol III exhibits 3'-5' exonuclease proofreading activity. The beta chain is required for initiation of replication as well as for processivity of DNA replication.</text>
</comment>
<dbReference type="GO" id="GO:0009360">
    <property type="term" value="C:DNA polymerase III complex"/>
    <property type="evidence" value="ECO:0007669"/>
    <property type="project" value="InterPro"/>
</dbReference>
<feature type="domain" description="DNA polymerase III beta sliding clamp N-terminal" evidence="11">
    <location>
        <begin position="1"/>
        <end position="119"/>
    </location>
</feature>
<evidence type="ECO:0000256" key="1">
    <source>
        <dbReference type="ARBA" id="ARBA00004496"/>
    </source>
</evidence>
<comment type="subunit">
    <text evidence="10">Forms a ring-shaped head-to-tail homodimer around DNA.</text>
</comment>
<dbReference type="RefSeq" id="WP_037337611.1">
    <property type="nucleotide sequence ID" value="NZ_APNK01000014.1"/>
</dbReference>
<dbReference type="Gene3D" id="3.10.150.10">
    <property type="entry name" value="DNA Polymerase III, subunit A, domain 2"/>
    <property type="match status" value="1"/>
</dbReference>
<evidence type="ECO:0000256" key="6">
    <source>
        <dbReference type="ARBA" id="ARBA00022695"/>
    </source>
</evidence>
<dbReference type="PANTHER" id="PTHR30478">
    <property type="entry name" value="DNA POLYMERASE III SUBUNIT BETA"/>
    <property type="match status" value="1"/>
</dbReference>
<accession>A0A084IKN4</accession>
<evidence type="ECO:0000256" key="10">
    <source>
        <dbReference type="PIRNR" id="PIRNR000804"/>
    </source>
</evidence>
<sequence>MQFSVQRRDILSALQTVIGVVERRQTMPILSNVLIQGGNNQLTITATDLELELVTQCPAVIEAPGEIAVPARKLLDICRGLPEDAEITCRQDANQTRVQSGRSRFTLASLSAQDWPHLDEVESGQAINIPESMLKQLLDRTHFAMAHQDVRYYLNGLLLSLRHDHVRCVATDGHRLAMSESPIDLDIEEAQQAIVPRKAITELVRLLGNSEAEITLWLSNKHLRLQLAGLNFTTKLIDGRFPDYERVIPDNPERQMQAHRDTIRQALSRTAILSNEKFGGVRLSLSQHTLKLQAQNVEREEAEDEIEVSYDHEPMEIGFNVSYLLDALGAMNTEEFRLSLSGPDSSGLLQAVGDEYSRYVVMPMRL</sequence>
<evidence type="ECO:0000256" key="9">
    <source>
        <dbReference type="ARBA" id="ARBA00023125"/>
    </source>
</evidence>
<dbReference type="Pfam" id="PF02767">
    <property type="entry name" value="DNA_pol3_beta_2"/>
    <property type="match status" value="1"/>
</dbReference>
<organism evidence="14 15">
    <name type="scientific">Salinisphaera hydrothermalis (strain C41B8)</name>
    <dbReference type="NCBI Taxonomy" id="1304275"/>
    <lineage>
        <taxon>Bacteria</taxon>
        <taxon>Pseudomonadati</taxon>
        <taxon>Pseudomonadota</taxon>
        <taxon>Gammaproteobacteria</taxon>
        <taxon>Salinisphaerales</taxon>
        <taxon>Salinisphaeraceae</taxon>
        <taxon>Salinisphaera</taxon>
    </lineage>
</organism>
<dbReference type="GO" id="GO:0008408">
    <property type="term" value="F:3'-5' exonuclease activity"/>
    <property type="evidence" value="ECO:0007669"/>
    <property type="project" value="InterPro"/>
</dbReference>
<keyword evidence="4 10" id="KW-0963">Cytoplasm</keyword>
<dbReference type="GO" id="GO:0005737">
    <property type="term" value="C:cytoplasm"/>
    <property type="evidence" value="ECO:0007669"/>
    <property type="project" value="UniProtKB-SubCell"/>
</dbReference>
<evidence type="ECO:0000259" key="11">
    <source>
        <dbReference type="Pfam" id="PF00712"/>
    </source>
</evidence>
<dbReference type="InterPro" id="IPR001001">
    <property type="entry name" value="DNA_polIII_beta"/>
</dbReference>
<evidence type="ECO:0000256" key="2">
    <source>
        <dbReference type="ARBA" id="ARBA00010752"/>
    </source>
</evidence>
<dbReference type="PIRSF" id="PIRSF000804">
    <property type="entry name" value="DNA_pol_III_b"/>
    <property type="match status" value="1"/>
</dbReference>
<keyword evidence="7 10" id="KW-0235">DNA replication</keyword>
<evidence type="ECO:0000259" key="13">
    <source>
        <dbReference type="Pfam" id="PF02768"/>
    </source>
</evidence>
<reference evidence="14 15" key="1">
    <citation type="submission" date="2013-03" db="EMBL/GenBank/DDBJ databases">
        <title>Salinisphaera hydrothermalis C41B8 Genome Sequencing.</title>
        <authorList>
            <person name="Li C."/>
            <person name="Lai Q."/>
            <person name="Shao Z."/>
        </authorList>
    </citation>
    <scope>NUCLEOTIDE SEQUENCE [LARGE SCALE GENOMIC DNA]</scope>
    <source>
        <strain evidence="14 15">C41B8</strain>
    </source>
</reference>
<dbReference type="InterPro" id="IPR022635">
    <property type="entry name" value="DNA_polIII_beta_C"/>
</dbReference>
<dbReference type="InterPro" id="IPR022634">
    <property type="entry name" value="DNA_polIII_beta_N"/>
</dbReference>
<gene>
    <name evidence="14" type="ORF">C41B8_10420</name>
</gene>
<dbReference type="STRING" id="1304275.C41B8_10420"/>
<evidence type="ECO:0000256" key="4">
    <source>
        <dbReference type="ARBA" id="ARBA00022490"/>
    </source>
</evidence>
<dbReference type="SMART" id="SM00480">
    <property type="entry name" value="POL3Bc"/>
    <property type="match status" value="1"/>
</dbReference>
<dbReference type="CDD" id="cd00140">
    <property type="entry name" value="beta_clamp"/>
    <property type="match status" value="1"/>
</dbReference>
<dbReference type="EMBL" id="APNK01000014">
    <property type="protein sequence ID" value="KEZ77268.1"/>
    <property type="molecule type" value="Genomic_DNA"/>
</dbReference>
<dbReference type="Gene3D" id="3.70.10.10">
    <property type="match status" value="1"/>
</dbReference>
<dbReference type="AlphaFoldDB" id="A0A084IKN4"/>
<dbReference type="NCBIfam" id="TIGR00663">
    <property type="entry name" value="dnan"/>
    <property type="match status" value="1"/>
</dbReference>
<keyword evidence="9" id="KW-0238">DNA-binding</keyword>
<name>A0A084IKN4_SALHC</name>
<dbReference type="eggNOG" id="COG0592">
    <property type="taxonomic scope" value="Bacteria"/>
</dbReference>
<comment type="caution">
    <text evidence="14">The sequence shown here is derived from an EMBL/GenBank/DDBJ whole genome shotgun (WGS) entry which is preliminary data.</text>
</comment>
<dbReference type="PANTHER" id="PTHR30478:SF0">
    <property type="entry name" value="BETA SLIDING CLAMP"/>
    <property type="match status" value="1"/>
</dbReference>
<proteinExistence type="inferred from homology"/>
<feature type="domain" description="DNA polymerase III beta sliding clamp C-terminal" evidence="13">
    <location>
        <begin position="246"/>
        <end position="365"/>
    </location>
</feature>
<dbReference type="Pfam" id="PF02768">
    <property type="entry name" value="DNA_pol3_beta_3"/>
    <property type="match status" value="1"/>
</dbReference>
<keyword evidence="8 10" id="KW-0239">DNA-directed DNA polymerase</keyword>